<dbReference type="PANTHER" id="PTHR21248">
    <property type="entry name" value="CARDIOLIPIN SYNTHASE"/>
    <property type="match status" value="1"/>
</dbReference>
<evidence type="ECO:0000313" key="14">
    <source>
        <dbReference type="EMBL" id="NAS17209.1"/>
    </source>
</evidence>
<evidence type="ECO:0000256" key="2">
    <source>
        <dbReference type="ARBA" id="ARBA00022475"/>
    </source>
</evidence>
<dbReference type="Pfam" id="PF13091">
    <property type="entry name" value="PLDc_2"/>
    <property type="match status" value="2"/>
</dbReference>
<dbReference type="FunFam" id="3.30.870.10:FF:000014">
    <property type="entry name" value="Cardiolipin synthase"/>
    <property type="match status" value="1"/>
</dbReference>
<evidence type="ECO:0000256" key="4">
    <source>
        <dbReference type="ARBA" id="ARBA00022679"/>
    </source>
</evidence>
<dbReference type="EC" id="2.7.8.-" evidence="12"/>
<gene>
    <name evidence="14" type="ORF">GND98_004800</name>
</gene>
<evidence type="ECO:0000256" key="9">
    <source>
        <dbReference type="ARBA" id="ARBA00023136"/>
    </source>
</evidence>
<feature type="active site" evidence="12">
    <location>
        <position position="465"/>
    </location>
</feature>
<evidence type="ECO:0000256" key="1">
    <source>
        <dbReference type="ARBA" id="ARBA00004651"/>
    </source>
</evidence>
<dbReference type="AlphaFoldDB" id="A0A6L9EL40"/>
<keyword evidence="5 12" id="KW-0812">Transmembrane</keyword>
<keyword evidence="11 12" id="KW-1208">Phospholipid metabolism</keyword>
<feature type="domain" description="PLD phosphodiesterase" evidence="13">
    <location>
        <begin position="228"/>
        <end position="255"/>
    </location>
</feature>
<feature type="domain" description="PLD phosphodiesterase" evidence="13">
    <location>
        <begin position="453"/>
        <end position="480"/>
    </location>
</feature>
<name>A0A6L9EL40_CLOBU</name>
<keyword evidence="9 12" id="KW-0472">Membrane</keyword>
<keyword evidence="10 12" id="KW-0594">Phospholipid biosynthesis</keyword>
<evidence type="ECO:0000256" key="10">
    <source>
        <dbReference type="ARBA" id="ARBA00023209"/>
    </source>
</evidence>
<feature type="active site" evidence="12">
    <location>
        <position position="233"/>
    </location>
</feature>
<dbReference type="CDD" id="cd09112">
    <property type="entry name" value="PLDc_CLS_2"/>
    <property type="match status" value="1"/>
</dbReference>
<evidence type="ECO:0000256" key="11">
    <source>
        <dbReference type="ARBA" id="ARBA00023264"/>
    </source>
</evidence>
<proteinExistence type="inferred from homology"/>
<comment type="similarity">
    <text evidence="12">Belongs to the phospholipase D family. Cardiolipin synthase subfamily.</text>
</comment>
<feature type="active site" evidence="12">
    <location>
        <position position="458"/>
    </location>
</feature>
<dbReference type="HAMAP" id="MF_01916">
    <property type="entry name" value="Cardiolipin_synth_Cls"/>
    <property type="match status" value="1"/>
</dbReference>
<evidence type="ECO:0000256" key="7">
    <source>
        <dbReference type="ARBA" id="ARBA00022989"/>
    </source>
</evidence>
<evidence type="ECO:0000256" key="8">
    <source>
        <dbReference type="ARBA" id="ARBA00023098"/>
    </source>
</evidence>
<feature type="transmembrane region" description="Helical" evidence="12">
    <location>
        <begin position="20"/>
        <end position="41"/>
    </location>
</feature>
<keyword evidence="8 12" id="KW-0443">Lipid metabolism</keyword>
<comment type="subcellular location">
    <subcellularLocation>
        <location evidence="1 12">Cell membrane</location>
        <topology evidence="1 12">Multi-pass membrane protein</topology>
    </subcellularLocation>
</comment>
<evidence type="ECO:0000256" key="5">
    <source>
        <dbReference type="ARBA" id="ARBA00022692"/>
    </source>
</evidence>
<evidence type="ECO:0000256" key="6">
    <source>
        <dbReference type="ARBA" id="ARBA00022737"/>
    </source>
</evidence>
<dbReference type="InterPro" id="IPR030874">
    <property type="entry name" value="Cardiolipin_synth_Firmi"/>
</dbReference>
<dbReference type="EMBL" id="WOFV02000009">
    <property type="protein sequence ID" value="NAS17209.1"/>
    <property type="molecule type" value="Genomic_DNA"/>
</dbReference>
<dbReference type="PROSITE" id="PS50035">
    <property type="entry name" value="PLD"/>
    <property type="match status" value="2"/>
</dbReference>
<dbReference type="SMART" id="SM00155">
    <property type="entry name" value="PLDc"/>
    <property type="match status" value="2"/>
</dbReference>
<feature type="active site" evidence="12">
    <location>
        <position position="240"/>
    </location>
</feature>
<keyword evidence="2 12" id="KW-1003">Cell membrane</keyword>
<protein>
    <recommendedName>
        <fullName evidence="12">Cardiolipin synthase</fullName>
        <shortName evidence="12">CL synthase</shortName>
        <ecNumber evidence="12">2.7.8.-</ecNumber>
    </recommendedName>
</protein>
<dbReference type="CDD" id="cd09110">
    <property type="entry name" value="PLDc_CLS_1"/>
    <property type="match status" value="1"/>
</dbReference>
<reference evidence="14 15" key="1">
    <citation type="submission" date="2020-01" db="EMBL/GenBank/DDBJ databases">
        <title>Genome sequence of a 1,3-propanediol producer, Clostridium butyricum S3.</title>
        <authorList>
            <person name="Zhou J."/>
        </authorList>
    </citation>
    <scope>NUCLEOTIDE SEQUENCE [LARGE SCALE GENOMIC DNA]</scope>
    <source>
        <strain evidence="14 15">S3</strain>
    </source>
</reference>
<dbReference type="GO" id="GO:0005886">
    <property type="term" value="C:plasma membrane"/>
    <property type="evidence" value="ECO:0007669"/>
    <property type="project" value="UniProtKB-SubCell"/>
</dbReference>
<accession>A0A6L9EL40</accession>
<organism evidence="14 15">
    <name type="scientific">Clostridium butyricum</name>
    <dbReference type="NCBI Taxonomy" id="1492"/>
    <lineage>
        <taxon>Bacteria</taxon>
        <taxon>Bacillati</taxon>
        <taxon>Bacillota</taxon>
        <taxon>Clostridia</taxon>
        <taxon>Eubacteriales</taxon>
        <taxon>Clostridiaceae</taxon>
        <taxon>Clostridium</taxon>
    </lineage>
</organism>
<dbReference type="InterPro" id="IPR001736">
    <property type="entry name" value="PLipase_D/transphosphatidylase"/>
</dbReference>
<sequence length="540" mass="62258">MNGEKIYNKKHKSGDNMNIYIILTAILLLLDISCAVSLIFIEKRDSTTTWAWLLVLAIFPFLGFILYVCLGQNISKKKIFSKKAKIDKNKLKHILDKFKSTYDSSKKDQYYLDLIKMNYNTNGSVYTDNNSVKTYINGEDKFRDLIHDIKDAVSFINIQYYIFRCDNLGMELLNLLGKKVSEGVEVRLLVDGMGSSSLKKKNIQYIKSLGIKFSFFFPSIFSFINLRINYRNHRKIVVIDGRTGYVGGFNVGNEYVNKGKQFDFWRDTHLRIKGDAVLELQKRFTLDWEYAAKESIDEKQYVLTKLTPSVDETYVLSDLFLDAIKQHKNELMSKNSKFNSTINPSKRSTPANYLKTFNKVGIQIISSGPDNLEEYIRNSYLKIINNARKNIYIQTPYLVPDEPMIMALKLAASSGVDVRIMVPDEADHFFMAYALSASIDTLIKSGIKFYRYKKGFIHAKTICADGCVCSIGTANLDIRSFKLNFEINAIIYDHDVTLYNENIFIKDMEDCRFLSIEEHNNRSFKTKTIESVLRLIFPLL</sequence>
<keyword evidence="3 12" id="KW-0444">Lipid biosynthesis</keyword>
<dbReference type="InterPro" id="IPR025202">
    <property type="entry name" value="PLD-like_dom"/>
</dbReference>
<comment type="caution">
    <text evidence="14">The sequence shown here is derived from an EMBL/GenBank/DDBJ whole genome shotgun (WGS) entry which is preliminary data.</text>
</comment>
<comment type="function">
    <text evidence="12">Catalyzes the reversible phosphatidyl group transfer from one phosphatidylglycerol molecule to another to form cardiolipin (CL) (diphosphatidylglycerol) and glycerol.</text>
</comment>
<dbReference type="InterPro" id="IPR027379">
    <property type="entry name" value="CLS_N"/>
</dbReference>
<dbReference type="SUPFAM" id="SSF56024">
    <property type="entry name" value="Phospholipase D/nuclease"/>
    <property type="match status" value="2"/>
</dbReference>
<feature type="transmembrane region" description="Helical" evidence="12">
    <location>
        <begin position="209"/>
        <end position="228"/>
    </location>
</feature>
<dbReference type="Gene3D" id="3.30.870.10">
    <property type="entry name" value="Endonuclease Chain A"/>
    <property type="match status" value="2"/>
</dbReference>
<dbReference type="Pfam" id="PF13396">
    <property type="entry name" value="PLDc_N"/>
    <property type="match status" value="1"/>
</dbReference>
<dbReference type="Proteomes" id="UP000474042">
    <property type="component" value="Unassembled WGS sequence"/>
</dbReference>
<keyword evidence="7 12" id="KW-1133">Transmembrane helix</keyword>
<evidence type="ECO:0000259" key="13">
    <source>
        <dbReference type="PROSITE" id="PS50035"/>
    </source>
</evidence>
<feature type="active site" evidence="12">
    <location>
        <position position="235"/>
    </location>
</feature>
<comment type="catalytic activity">
    <reaction evidence="12">
        <text>2 a 1,2-diacyl-sn-glycero-3-phospho-(1'-sn-glycerol) = a cardiolipin + glycerol</text>
        <dbReference type="Rhea" id="RHEA:31451"/>
        <dbReference type="ChEBI" id="CHEBI:17754"/>
        <dbReference type="ChEBI" id="CHEBI:62237"/>
        <dbReference type="ChEBI" id="CHEBI:64716"/>
    </reaction>
</comment>
<evidence type="ECO:0000256" key="12">
    <source>
        <dbReference type="HAMAP-Rule" id="MF_01916"/>
    </source>
</evidence>
<evidence type="ECO:0000256" key="3">
    <source>
        <dbReference type="ARBA" id="ARBA00022516"/>
    </source>
</evidence>
<keyword evidence="4 12" id="KW-0808">Transferase</keyword>
<dbReference type="GO" id="GO:0008808">
    <property type="term" value="F:cardiolipin synthase activity"/>
    <property type="evidence" value="ECO:0007669"/>
    <property type="project" value="InterPro"/>
</dbReference>
<feature type="transmembrane region" description="Helical" evidence="12">
    <location>
        <begin position="47"/>
        <end position="70"/>
    </location>
</feature>
<dbReference type="PANTHER" id="PTHR21248:SF22">
    <property type="entry name" value="PHOSPHOLIPASE D"/>
    <property type="match status" value="1"/>
</dbReference>
<evidence type="ECO:0000313" key="15">
    <source>
        <dbReference type="Proteomes" id="UP000474042"/>
    </source>
</evidence>
<keyword evidence="6" id="KW-0677">Repeat</keyword>
<feature type="active site" evidence="12">
    <location>
        <position position="460"/>
    </location>
</feature>
<dbReference type="GO" id="GO:0032049">
    <property type="term" value="P:cardiolipin biosynthetic process"/>
    <property type="evidence" value="ECO:0007669"/>
    <property type="project" value="InterPro"/>
</dbReference>